<keyword evidence="1" id="KW-0472">Membrane</keyword>
<feature type="transmembrane region" description="Helical" evidence="1">
    <location>
        <begin position="114"/>
        <end position="134"/>
    </location>
</feature>
<dbReference type="Proteomes" id="UP001219349">
    <property type="component" value="Chromosome"/>
</dbReference>
<evidence type="ECO:0000256" key="1">
    <source>
        <dbReference type="SAM" id="Phobius"/>
    </source>
</evidence>
<keyword evidence="1" id="KW-0812">Transmembrane</keyword>
<proteinExistence type="predicted"/>
<feature type="transmembrane region" description="Helical" evidence="1">
    <location>
        <begin position="85"/>
        <end position="102"/>
    </location>
</feature>
<dbReference type="RefSeq" id="WP_271885429.1">
    <property type="nucleotide sequence ID" value="NZ_CP067136.1"/>
</dbReference>
<name>A0ABY7SIX2_9RHOB</name>
<dbReference type="EMBL" id="CP067136">
    <property type="protein sequence ID" value="WCR06761.1"/>
    <property type="molecule type" value="Genomic_DNA"/>
</dbReference>
<evidence type="ECO:0000313" key="3">
    <source>
        <dbReference type="Proteomes" id="UP001219349"/>
    </source>
</evidence>
<sequence>MTRQMGAAWLVTAVGLALALTCLAAALLQQIEDCAGQLVASQRAFDPSSRNLWDYLRPLDFLIFLACLLPSALWAVLLRGRRQMVQLAGTLVLALMIAWHLYRSYSGLCSVSDLFGSAELGIYVFFALLMTMLIRRGAELVAERAGE</sequence>
<feature type="transmembrane region" description="Helical" evidence="1">
    <location>
        <begin position="60"/>
        <end position="78"/>
    </location>
</feature>
<evidence type="ECO:0000313" key="2">
    <source>
        <dbReference type="EMBL" id="WCR06761.1"/>
    </source>
</evidence>
<keyword evidence="3" id="KW-1185">Reference proteome</keyword>
<accession>A0ABY7SIX2</accession>
<keyword evidence="1" id="KW-1133">Transmembrane helix</keyword>
<gene>
    <name evidence="2" type="ORF">JHX87_14970</name>
</gene>
<reference evidence="2 3" key="1">
    <citation type="submission" date="2021-01" db="EMBL/GenBank/DDBJ databases">
        <title>Biogeographic distribution of Paracoccus.</title>
        <authorList>
            <person name="Hollensteiner J."/>
            <person name="Leineberger J."/>
            <person name="Brinkhoff T."/>
            <person name="Daniel R."/>
        </authorList>
    </citation>
    <scope>NUCLEOTIDE SEQUENCE [LARGE SCALE GENOMIC DNA]</scope>
    <source>
        <strain evidence="2 3">KCTC 22803</strain>
    </source>
</reference>
<protein>
    <submittedName>
        <fullName evidence="2">Uncharacterized protein</fullName>
    </submittedName>
</protein>
<organism evidence="2 3">
    <name type="scientific">Paracoccus fistulariae</name>
    <dbReference type="NCBI Taxonomy" id="658446"/>
    <lineage>
        <taxon>Bacteria</taxon>
        <taxon>Pseudomonadati</taxon>
        <taxon>Pseudomonadota</taxon>
        <taxon>Alphaproteobacteria</taxon>
        <taxon>Rhodobacterales</taxon>
        <taxon>Paracoccaceae</taxon>
        <taxon>Paracoccus</taxon>
    </lineage>
</organism>